<accession>A0A5B7DQL7</accession>
<dbReference type="EMBL" id="VSRR010001217">
    <property type="protein sequence ID" value="MPC23525.1"/>
    <property type="molecule type" value="Genomic_DNA"/>
</dbReference>
<organism evidence="1 2">
    <name type="scientific">Portunus trituberculatus</name>
    <name type="common">Swimming crab</name>
    <name type="synonym">Neptunus trituberculatus</name>
    <dbReference type="NCBI Taxonomy" id="210409"/>
    <lineage>
        <taxon>Eukaryota</taxon>
        <taxon>Metazoa</taxon>
        <taxon>Ecdysozoa</taxon>
        <taxon>Arthropoda</taxon>
        <taxon>Crustacea</taxon>
        <taxon>Multicrustacea</taxon>
        <taxon>Malacostraca</taxon>
        <taxon>Eumalacostraca</taxon>
        <taxon>Eucarida</taxon>
        <taxon>Decapoda</taxon>
        <taxon>Pleocyemata</taxon>
        <taxon>Brachyura</taxon>
        <taxon>Eubrachyura</taxon>
        <taxon>Portunoidea</taxon>
        <taxon>Portunidae</taxon>
        <taxon>Portuninae</taxon>
        <taxon>Portunus</taxon>
    </lineage>
</organism>
<dbReference type="Proteomes" id="UP000324222">
    <property type="component" value="Unassembled WGS sequence"/>
</dbReference>
<gene>
    <name evidence="1" type="ORF">E2C01_016579</name>
</gene>
<dbReference type="AlphaFoldDB" id="A0A5B7DQL7"/>
<proteinExistence type="predicted"/>
<protein>
    <submittedName>
        <fullName evidence="1">Uncharacterized protein</fullName>
    </submittedName>
</protein>
<sequence>MCQIYRTYRDSHVWKKELQRVVTVKKNTPDTTVYSVRKYIRKTLRYIDKFYSHLPLVKNYS</sequence>
<reference evidence="1 2" key="1">
    <citation type="submission" date="2019-05" db="EMBL/GenBank/DDBJ databases">
        <title>Another draft genome of Portunus trituberculatus and its Hox gene families provides insights of decapod evolution.</title>
        <authorList>
            <person name="Jeong J.-H."/>
            <person name="Song I."/>
            <person name="Kim S."/>
            <person name="Choi T."/>
            <person name="Kim D."/>
            <person name="Ryu S."/>
            <person name="Kim W."/>
        </authorList>
    </citation>
    <scope>NUCLEOTIDE SEQUENCE [LARGE SCALE GENOMIC DNA]</scope>
    <source>
        <tissue evidence="1">Muscle</tissue>
    </source>
</reference>
<keyword evidence="2" id="KW-1185">Reference proteome</keyword>
<comment type="caution">
    <text evidence="1">The sequence shown here is derived from an EMBL/GenBank/DDBJ whole genome shotgun (WGS) entry which is preliminary data.</text>
</comment>
<evidence type="ECO:0000313" key="1">
    <source>
        <dbReference type="EMBL" id="MPC23525.1"/>
    </source>
</evidence>
<evidence type="ECO:0000313" key="2">
    <source>
        <dbReference type="Proteomes" id="UP000324222"/>
    </source>
</evidence>
<name>A0A5B7DQL7_PORTR</name>